<dbReference type="InterPro" id="IPR036864">
    <property type="entry name" value="Zn2-C6_fun-type_DNA-bd_sf"/>
</dbReference>
<evidence type="ECO:0000259" key="5">
    <source>
        <dbReference type="PROSITE" id="PS50048"/>
    </source>
</evidence>
<feature type="compositionally biased region" description="Low complexity" evidence="4">
    <location>
        <begin position="640"/>
        <end position="661"/>
    </location>
</feature>
<name>A0A4U0UAY8_9PEZI</name>
<dbReference type="AlphaFoldDB" id="A0A4U0UAY8"/>
<dbReference type="Gene3D" id="4.10.240.10">
    <property type="entry name" value="Zn(2)-C6 fungal-type DNA-binding domain"/>
    <property type="match status" value="1"/>
</dbReference>
<feature type="domain" description="Zn(2)-C6 fungal-type" evidence="5">
    <location>
        <begin position="20"/>
        <end position="51"/>
    </location>
</feature>
<feature type="region of interest" description="Disordered" evidence="4">
    <location>
        <begin position="82"/>
        <end position="109"/>
    </location>
</feature>
<organism evidence="6 7">
    <name type="scientific">Salinomyces thailandicus</name>
    <dbReference type="NCBI Taxonomy" id="706561"/>
    <lineage>
        <taxon>Eukaryota</taxon>
        <taxon>Fungi</taxon>
        <taxon>Dikarya</taxon>
        <taxon>Ascomycota</taxon>
        <taxon>Pezizomycotina</taxon>
        <taxon>Dothideomycetes</taxon>
        <taxon>Dothideomycetidae</taxon>
        <taxon>Mycosphaerellales</taxon>
        <taxon>Teratosphaeriaceae</taxon>
        <taxon>Salinomyces</taxon>
    </lineage>
</organism>
<dbReference type="PROSITE" id="PS50048">
    <property type="entry name" value="ZN2_CY6_FUNGAL_2"/>
    <property type="match status" value="1"/>
</dbReference>
<feature type="region of interest" description="Disordered" evidence="4">
    <location>
        <begin position="492"/>
        <end position="522"/>
    </location>
</feature>
<evidence type="ECO:0000256" key="1">
    <source>
        <dbReference type="ARBA" id="ARBA00004123"/>
    </source>
</evidence>
<evidence type="ECO:0000256" key="3">
    <source>
        <dbReference type="ARBA" id="ARBA00023242"/>
    </source>
</evidence>
<dbReference type="GO" id="GO:0006351">
    <property type="term" value="P:DNA-templated transcription"/>
    <property type="evidence" value="ECO:0007669"/>
    <property type="project" value="InterPro"/>
</dbReference>
<dbReference type="GO" id="GO:0005634">
    <property type="term" value="C:nucleus"/>
    <property type="evidence" value="ECO:0007669"/>
    <property type="project" value="UniProtKB-SubCell"/>
</dbReference>
<evidence type="ECO:0000256" key="2">
    <source>
        <dbReference type="ARBA" id="ARBA00022723"/>
    </source>
</evidence>
<dbReference type="GO" id="GO:0008270">
    <property type="term" value="F:zinc ion binding"/>
    <property type="evidence" value="ECO:0007669"/>
    <property type="project" value="InterPro"/>
</dbReference>
<dbReference type="EMBL" id="NAJL01000007">
    <property type="protein sequence ID" value="TKA31626.1"/>
    <property type="molecule type" value="Genomic_DNA"/>
</dbReference>
<reference evidence="6 7" key="1">
    <citation type="submission" date="2017-03" db="EMBL/GenBank/DDBJ databases">
        <title>Genomes of endolithic fungi from Antarctica.</title>
        <authorList>
            <person name="Coleine C."/>
            <person name="Masonjones S."/>
            <person name="Stajich J.E."/>
        </authorList>
    </citation>
    <scope>NUCLEOTIDE SEQUENCE [LARGE SCALE GENOMIC DNA]</scope>
    <source>
        <strain evidence="6 7">CCFEE 6315</strain>
    </source>
</reference>
<dbReference type="SMART" id="SM00906">
    <property type="entry name" value="Fungal_trans"/>
    <property type="match status" value="1"/>
</dbReference>
<keyword evidence="2" id="KW-0479">Metal-binding</keyword>
<proteinExistence type="predicted"/>
<dbReference type="PANTHER" id="PTHR31001">
    <property type="entry name" value="UNCHARACTERIZED TRANSCRIPTIONAL REGULATORY PROTEIN"/>
    <property type="match status" value="1"/>
</dbReference>
<dbReference type="GO" id="GO:0000981">
    <property type="term" value="F:DNA-binding transcription factor activity, RNA polymerase II-specific"/>
    <property type="evidence" value="ECO:0007669"/>
    <property type="project" value="InterPro"/>
</dbReference>
<feature type="region of interest" description="Disordered" evidence="4">
    <location>
        <begin position="763"/>
        <end position="877"/>
    </location>
</feature>
<sequence length="877" mass="97919">MQRSSSGDRPRKPQSRQLLSCTKCRERKVKCDRTKPCSACCARGHPKECEFVVGEGNDYSPIQQSYEIRKLRQENERLKARLQAARLSHSADEDDDADTGERVSKASERASAARQRRFRTWERIDNLYFGTPGLANIVNDFANLQVGSHSLTHAMPRSMPKAQEMYTLEGSRYPFPVLSGWSGENAHAALVQCLPAREELFEILDLFQRRGQSCSFPHTPDEVTKREMERFLTNAESNAQSYPDMLALIFATLATGLQMGQWDRSGGRWVEGAMAETTRRADVYLAASMTALRMASFMNQPTLLGIQTLVMVGPYLTNSGRFLDAWTLFGTTIRMAHSIGLHRNPKFLDPAPPLRECMFRQTLWWWMLHMDQQYSVTLGRPLGISGIGDCPPPELLTTNPTILRLGEFVDHFTVLARRVLSSDGMMSVSKIDEFTDSLIGLWDTMPESLQFNESWLRQEKTLPDWPLEVMSATFFAKVQSFLILLNRQRVERTQGQAPGESPPDSMLAPPRPPHSGPMSSSLAYGTHEQPFHPAVVRGRALVINSSISLLHAFLFFKHRQPAVLICWTMGQQAFNACMILVLDAWESENEANIWLVTQAFLVFKELEANGVHKLAQLAVSRIEDGLAQLDNRREERKRAAAASRRSSQAAQQSQPQPQSQQLMLDTSCTMDWSSDTVMGNNGMFLLEDPGLQSYFQQPFRPLGWNMAGSAHPSDFSNPSTPTAPDTVPVSQVTAAPFPVMSPSHSTVCVTNSPYAVGLQPRMPELANQQPPPSRQRVQQPHTLPPGYHHLPQQSQTSFTSITASTSLPQQAARHPHQQHQQHQPPSQPFSQHRGPRQHHPHAGSSGNNSSANSGAAGGGPRGVHKSDRAGRSVQRRK</sequence>
<dbReference type="CDD" id="cd00067">
    <property type="entry name" value="GAL4"/>
    <property type="match status" value="1"/>
</dbReference>
<dbReference type="SMART" id="SM00066">
    <property type="entry name" value="GAL4"/>
    <property type="match status" value="1"/>
</dbReference>
<feature type="compositionally biased region" description="Polar residues" evidence="4">
    <location>
        <begin position="791"/>
        <end position="807"/>
    </location>
</feature>
<evidence type="ECO:0000313" key="7">
    <source>
        <dbReference type="Proteomes" id="UP000308549"/>
    </source>
</evidence>
<evidence type="ECO:0000256" key="4">
    <source>
        <dbReference type="SAM" id="MobiDB-lite"/>
    </source>
</evidence>
<dbReference type="Pfam" id="PF00172">
    <property type="entry name" value="Zn_clus"/>
    <property type="match status" value="1"/>
</dbReference>
<dbReference type="InterPro" id="IPR007219">
    <property type="entry name" value="XnlR_reg_dom"/>
</dbReference>
<comment type="caution">
    <text evidence="6">The sequence shown here is derived from an EMBL/GenBank/DDBJ whole genome shotgun (WGS) entry which is preliminary data.</text>
</comment>
<feature type="compositionally biased region" description="Low complexity" evidence="4">
    <location>
        <begin position="820"/>
        <end position="832"/>
    </location>
</feature>
<evidence type="ECO:0000313" key="6">
    <source>
        <dbReference type="EMBL" id="TKA31626.1"/>
    </source>
</evidence>
<dbReference type="SUPFAM" id="SSF57701">
    <property type="entry name" value="Zn2/Cys6 DNA-binding domain"/>
    <property type="match status" value="1"/>
</dbReference>
<keyword evidence="3" id="KW-0539">Nucleus</keyword>
<dbReference type="CDD" id="cd12148">
    <property type="entry name" value="fungal_TF_MHR"/>
    <property type="match status" value="1"/>
</dbReference>
<keyword evidence="7" id="KW-1185">Reference proteome</keyword>
<dbReference type="OrthoDB" id="1747771at2759"/>
<comment type="subcellular location">
    <subcellularLocation>
        <location evidence="1">Nucleus</location>
    </subcellularLocation>
</comment>
<dbReference type="PROSITE" id="PS00463">
    <property type="entry name" value="ZN2_CY6_FUNGAL_1"/>
    <property type="match status" value="1"/>
</dbReference>
<dbReference type="GO" id="GO:0003677">
    <property type="term" value="F:DNA binding"/>
    <property type="evidence" value="ECO:0007669"/>
    <property type="project" value="InterPro"/>
</dbReference>
<dbReference type="PANTHER" id="PTHR31001:SF88">
    <property type="entry name" value="TRANSCRIPTION FACTOR PDR3"/>
    <property type="match status" value="1"/>
</dbReference>
<gene>
    <name evidence="6" type="ORF">B0A50_01703</name>
</gene>
<protein>
    <recommendedName>
        <fullName evidence="5">Zn(2)-C6 fungal-type domain-containing protein</fullName>
    </recommendedName>
</protein>
<feature type="region of interest" description="Disordered" evidence="4">
    <location>
        <begin position="633"/>
        <end position="662"/>
    </location>
</feature>
<feature type="compositionally biased region" description="Basic and acidic residues" evidence="4">
    <location>
        <begin position="99"/>
        <end position="108"/>
    </location>
</feature>
<dbReference type="InterPro" id="IPR050613">
    <property type="entry name" value="Sec_Metabolite_Reg"/>
</dbReference>
<accession>A0A4U0UAY8</accession>
<dbReference type="InterPro" id="IPR001138">
    <property type="entry name" value="Zn2Cys6_DnaBD"/>
</dbReference>
<dbReference type="Proteomes" id="UP000308549">
    <property type="component" value="Unassembled WGS sequence"/>
</dbReference>
<dbReference type="Pfam" id="PF04082">
    <property type="entry name" value="Fungal_trans"/>
    <property type="match status" value="1"/>
</dbReference>
<feature type="compositionally biased region" description="Low complexity" evidence="4">
    <location>
        <begin position="842"/>
        <end position="854"/>
    </location>
</feature>